<evidence type="ECO:0000313" key="3">
    <source>
        <dbReference type="Proteomes" id="UP000250235"/>
    </source>
</evidence>
<gene>
    <name evidence="2" type="ORF">F511_21788</name>
</gene>
<sequence>MSRIAAPFQAHGRVHHRATNCASSSMHRPTGCATSAAHRRPASKNRAARAQSKLGVEQSWSLEATQEQERTKQAQLQTKRGADAEAALEDQLKDENNEAGEEKKKALYELKKQPA</sequence>
<keyword evidence="3" id="KW-1185">Reference proteome</keyword>
<protein>
    <submittedName>
        <fullName evidence="2">Uncharacterized protein</fullName>
    </submittedName>
</protein>
<dbReference type="AlphaFoldDB" id="A0A2Z7BJS8"/>
<proteinExistence type="predicted"/>
<reference evidence="2 3" key="1">
    <citation type="journal article" date="2015" name="Proc. Natl. Acad. Sci. U.S.A.">
        <title>The resurrection genome of Boea hygrometrica: A blueprint for survival of dehydration.</title>
        <authorList>
            <person name="Xiao L."/>
            <person name="Yang G."/>
            <person name="Zhang L."/>
            <person name="Yang X."/>
            <person name="Zhao S."/>
            <person name="Ji Z."/>
            <person name="Zhou Q."/>
            <person name="Hu M."/>
            <person name="Wang Y."/>
            <person name="Chen M."/>
            <person name="Xu Y."/>
            <person name="Jin H."/>
            <person name="Xiao X."/>
            <person name="Hu G."/>
            <person name="Bao F."/>
            <person name="Hu Y."/>
            <person name="Wan P."/>
            <person name="Li L."/>
            <person name="Deng X."/>
            <person name="Kuang T."/>
            <person name="Xiang C."/>
            <person name="Zhu J.K."/>
            <person name="Oliver M.J."/>
            <person name="He Y."/>
        </authorList>
    </citation>
    <scope>NUCLEOTIDE SEQUENCE [LARGE SCALE GENOMIC DNA]</scope>
    <source>
        <strain evidence="3">cv. XS01</strain>
    </source>
</reference>
<organism evidence="2 3">
    <name type="scientific">Dorcoceras hygrometricum</name>
    <dbReference type="NCBI Taxonomy" id="472368"/>
    <lineage>
        <taxon>Eukaryota</taxon>
        <taxon>Viridiplantae</taxon>
        <taxon>Streptophyta</taxon>
        <taxon>Embryophyta</taxon>
        <taxon>Tracheophyta</taxon>
        <taxon>Spermatophyta</taxon>
        <taxon>Magnoliopsida</taxon>
        <taxon>eudicotyledons</taxon>
        <taxon>Gunneridae</taxon>
        <taxon>Pentapetalae</taxon>
        <taxon>asterids</taxon>
        <taxon>lamiids</taxon>
        <taxon>Lamiales</taxon>
        <taxon>Gesneriaceae</taxon>
        <taxon>Didymocarpoideae</taxon>
        <taxon>Trichosporeae</taxon>
        <taxon>Loxocarpinae</taxon>
        <taxon>Dorcoceras</taxon>
    </lineage>
</organism>
<name>A0A2Z7BJS8_9LAMI</name>
<dbReference type="Proteomes" id="UP000250235">
    <property type="component" value="Unassembled WGS sequence"/>
</dbReference>
<evidence type="ECO:0000256" key="1">
    <source>
        <dbReference type="SAM" id="MobiDB-lite"/>
    </source>
</evidence>
<feature type="compositionally biased region" description="Basic and acidic residues" evidence="1">
    <location>
        <begin position="90"/>
        <end position="115"/>
    </location>
</feature>
<accession>A0A2Z7BJS8</accession>
<feature type="compositionally biased region" description="Basic residues" evidence="1">
    <location>
        <begin position="37"/>
        <end position="47"/>
    </location>
</feature>
<evidence type="ECO:0000313" key="2">
    <source>
        <dbReference type="EMBL" id="KZV34673.1"/>
    </source>
</evidence>
<dbReference type="EMBL" id="KV005018">
    <property type="protein sequence ID" value="KZV34673.1"/>
    <property type="molecule type" value="Genomic_DNA"/>
</dbReference>
<feature type="region of interest" description="Disordered" evidence="1">
    <location>
        <begin position="1"/>
        <end position="115"/>
    </location>
</feature>